<dbReference type="Proteomes" id="UP001597371">
    <property type="component" value="Unassembled WGS sequence"/>
</dbReference>
<evidence type="ECO:0000256" key="1">
    <source>
        <dbReference type="ARBA" id="ARBA00007378"/>
    </source>
</evidence>
<dbReference type="RefSeq" id="WP_209739030.1">
    <property type="nucleotide sequence ID" value="NZ_CP072611.1"/>
</dbReference>
<dbReference type="Gene3D" id="3.30.300.20">
    <property type="match status" value="1"/>
</dbReference>
<proteinExistence type="inferred from homology"/>
<sequence length="136" mass="14164">MKIFYKTSAVATGGRSGHTALEDGSLAFDLATPGSGKAGANPEQLFALGYAACFDSALNHVAQQKKLTVAGSKTSVQVGIGQTPEGGFKLDIDIFAEIRGLDEAAARELVAATHQVCPYSNATRGNIDVRLHVTTL</sequence>
<dbReference type="SUPFAM" id="SSF82784">
    <property type="entry name" value="OsmC-like"/>
    <property type="match status" value="1"/>
</dbReference>
<reference evidence="3" key="1">
    <citation type="journal article" date="2019" name="Int. J. Syst. Evol. Microbiol.">
        <title>The Global Catalogue of Microorganisms (GCM) 10K type strain sequencing project: providing services to taxonomists for standard genome sequencing and annotation.</title>
        <authorList>
            <consortium name="The Broad Institute Genomics Platform"/>
            <consortium name="The Broad Institute Genome Sequencing Center for Infectious Disease"/>
            <person name="Wu L."/>
            <person name="Ma J."/>
        </authorList>
    </citation>
    <scope>NUCLEOTIDE SEQUENCE [LARGE SCALE GENOMIC DNA]</scope>
    <source>
        <strain evidence="3">ZS-35-S2</strain>
    </source>
</reference>
<organism evidence="2 3">
    <name type="scientific">Aureimonas populi</name>
    <dbReference type="NCBI Taxonomy" id="1701758"/>
    <lineage>
        <taxon>Bacteria</taxon>
        <taxon>Pseudomonadati</taxon>
        <taxon>Pseudomonadota</taxon>
        <taxon>Alphaproteobacteria</taxon>
        <taxon>Hyphomicrobiales</taxon>
        <taxon>Aurantimonadaceae</taxon>
        <taxon>Aureimonas</taxon>
    </lineage>
</organism>
<dbReference type="NCBIfam" id="TIGR03561">
    <property type="entry name" value="organ_hyd_perox"/>
    <property type="match status" value="1"/>
</dbReference>
<keyword evidence="3" id="KW-1185">Reference proteome</keyword>
<dbReference type="PANTHER" id="PTHR33797">
    <property type="entry name" value="ORGANIC HYDROPEROXIDE RESISTANCE PROTEIN-LIKE"/>
    <property type="match status" value="1"/>
</dbReference>
<dbReference type="InterPro" id="IPR036102">
    <property type="entry name" value="OsmC/Ohrsf"/>
</dbReference>
<name>A0ABW5CQ48_9HYPH</name>
<dbReference type="Pfam" id="PF02566">
    <property type="entry name" value="OsmC"/>
    <property type="match status" value="1"/>
</dbReference>
<accession>A0ABW5CQ48</accession>
<dbReference type="EMBL" id="JBHUIJ010000013">
    <property type="protein sequence ID" value="MFD2238142.1"/>
    <property type="molecule type" value="Genomic_DNA"/>
</dbReference>
<evidence type="ECO:0000313" key="3">
    <source>
        <dbReference type="Proteomes" id="UP001597371"/>
    </source>
</evidence>
<dbReference type="InterPro" id="IPR015946">
    <property type="entry name" value="KH_dom-like_a/b"/>
</dbReference>
<dbReference type="PANTHER" id="PTHR33797:SF2">
    <property type="entry name" value="ORGANIC HYDROPEROXIDE RESISTANCE PROTEIN-LIKE"/>
    <property type="match status" value="1"/>
</dbReference>
<dbReference type="Gene3D" id="2.20.25.10">
    <property type="match status" value="1"/>
</dbReference>
<comment type="similarity">
    <text evidence="1">Belongs to the OsmC/Ohr family.</text>
</comment>
<comment type="caution">
    <text evidence="2">The sequence shown here is derived from an EMBL/GenBank/DDBJ whole genome shotgun (WGS) entry which is preliminary data.</text>
</comment>
<evidence type="ECO:0000313" key="2">
    <source>
        <dbReference type="EMBL" id="MFD2238142.1"/>
    </source>
</evidence>
<protein>
    <submittedName>
        <fullName evidence="2">Organic hydroperoxide resistance protein</fullName>
    </submittedName>
</protein>
<dbReference type="InterPro" id="IPR003718">
    <property type="entry name" value="OsmC/Ohr_fam"/>
</dbReference>
<gene>
    <name evidence="2" type="ORF">ACFSKQ_11790</name>
</gene>
<dbReference type="InterPro" id="IPR019953">
    <property type="entry name" value="OHR"/>
</dbReference>